<sequence>MNVAGFFNRWRAKTTPRTAPHVPPVSQAEGLLPPLVVEAERIARQLMMGVHRQRRAGAGEDFWQYRQAMPHEPAHRIDWRQSARGDQLWVRQREAEGTQQLALWCDPSASMDWRSNDNLPTKRQRAMLCTLALAGATLHGGERVGLLTGPEAGRHFAGAYSLPRLAQGLAASMADTPPQSDLLRAHGQLVIVSDFLWPLERLEAVLRDVAARPARVQLLCVLDPAECDLPYRGRIRFESLEQDDALTLPTVEELAPAYHAAMTSHLDTLRTMARAYRAELTLHMTDHAPLPALLALYARLSGGKMPS</sequence>
<keyword evidence="3" id="KW-1185">Reference proteome</keyword>
<dbReference type="InterPro" id="IPR002881">
    <property type="entry name" value="DUF58"/>
</dbReference>
<evidence type="ECO:0000313" key="2">
    <source>
        <dbReference type="EMBL" id="AOX17351.1"/>
    </source>
</evidence>
<name>A0A1D8UUN2_9PROT</name>
<reference evidence="2 3" key="1">
    <citation type="journal article" date="2016" name="Microb. Cell Fact.">
        <title>Dissection of exopolysaccharide biosynthesis in Kozakia baliensis.</title>
        <authorList>
            <person name="Brandt J.U."/>
            <person name="Jakob F."/>
            <person name="Behr J."/>
            <person name="Geissler A.J."/>
            <person name="Vogel R.F."/>
        </authorList>
    </citation>
    <scope>NUCLEOTIDE SEQUENCE [LARGE SCALE GENOMIC DNA]</scope>
    <source>
        <strain evidence="2 3">DSM 14400</strain>
    </source>
</reference>
<evidence type="ECO:0000259" key="1">
    <source>
        <dbReference type="Pfam" id="PF01882"/>
    </source>
</evidence>
<evidence type="ECO:0000313" key="3">
    <source>
        <dbReference type="Proteomes" id="UP000179145"/>
    </source>
</evidence>
<dbReference type="Proteomes" id="UP000179145">
    <property type="component" value="Chromosome"/>
</dbReference>
<dbReference type="AlphaFoldDB" id="A0A1D8UUN2"/>
<protein>
    <recommendedName>
        <fullName evidence="1">DUF58 domain-containing protein</fullName>
    </recommendedName>
</protein>
<feature type="domain" description="DUF58" evidence="1">
    <location>
        <begin position="65"/>
        <end position="265"/>
    </location>
</feature>
<proteinExistence type="predicted"/>
<dbReference type="PANTHER" id="PTHR33608:SF6">
    <property type="entry name" value="BLL2464 PROTEIN"/>
    <property type="match status" value="1"/>
</dbReference>
<dbReference type="Pfam" id="PF01882">
    <property type="entry name" value="DUF58"/>
    <property type="match status" value="1"/>
</dbReference>
<dbReference type="EMBL" id="CP014674">
    <property type="protein sequence ID" value="AOX17351.1"/>
    <property type="molecule type" value="Genomic_DNA"/>
</dbReference>
<dbReference type="PANTHER" id="PTHR33608">
    <property type="entry name" value="BLL2464 PROTEIN"/>
    <property type="match status" value="1"/>
</dbReference>
<dbReference type="KEGG" id="kba:A0U89_09640"/>
<organism evidence="2 3">
    <name type="scientific">Kozakia baliensis</name>
    <dbReference type="NCBI Taxonomy" id="153496"/>
    <lineage>
        <taxon>Bacteria</taxon>
        <taxon>Pseudomonadati</taxon>
        <taxon>Pseudomonadota</taxon>
        <taxon>Alphaproteobacteria</taxon>
        <taxon>Acetobacterales</taxon>
        <taxon>Acetobacteraceae</taxon>
        <taxon>Kozakia</taxon>
    </lineage>
</organism>
<accession>A0A1D8UUN2</accession>
<dbReference type="STRING" id="153496.A0U89_09640"/>
<dbReference type="eggNOG" id="COG1721">
    <property type="taxonomic scope" value="Bacteria"/>
</dbReference>
<gene>
    <name evidence="2" type="ORF">A0U89_09640</name>
</gene>